<sequence>MVLNRTYLMMMELLGGLKRFFMNHEGILFLLLLVGIPVASILIIFMIVFAIMYPISLLIGLL</sequence>
<organism evidence="2 3">
    <name type="scientific">Anaerorhabdus furcosa</name>
    <dbReference type="NCBI Taxonomy" id="118967"/>
    <lineage>
        <taxon>Bacteria</taxon>
        <taxon>Bacillati</taxon>
        <taxon>Bacillota</taxon>
        <taxon>Erysipelotrichia</taxon>
        <taxon>Erysipelotrichales</taxon>
        <taxon>Erysipelotrichaceae</taxon>
        <taxon>Anaerorhabdus</taxon>
    </lineage>
</organism>
<dbReference type="RefSeq" id="WP_078711305.1">
    <property type="nucleotide sequence ID" value="NZ_FUWY01000002.1"/>
</dbReference>
<name>A0A1T4LGA4_9FIRM</name>
<feature type="transmembrane region" description="Helical" evidence="1">
    <location>
        <begin position="27"/>
        <end position="53"/>
    </location>
</feature>
<dbReference type="EMBL" id="FUWY01000002">
    <property type="protein sequence ID" value="SJZ53755.1"/>
    <property type="molecule type" value="Genomic_DNA"/>
</dbReference>
<evidence type="ECO:0000256" key="1">
    <source>
        <dbReference type="SAM" id="Phobius"/>
    </source>
</evidence>
<dbReference type="Proteomes" id="UP000243297">
    <property type="component" value="Unassembled WGS sequence"/>
</dbReference>
<evidence type="ECO:0000313" key="2">
    <source>
        <dbReference type="EMBL" id="SJZ53755.1"/>
    </source>
</evidence>
<accession>A0A1T4LGA4</accession>
<dbReference type="AlphaFoldDB" id="A0A1T4LGA4"/>
<keyword evidence="1" id="KW-0812">Transmembrane</keyword>
<evidence type="ECO:0000313" key="3">
    <source>
        <dbReference type="Proteomes" id="UP000243297"/>
    </source>
</evidence>
<gene>
    <name evidence="2" type="ORF">SAMN02745191_0875</name>
</gene>
<reference evidence="3" key="1">
    <citation type="submission" date="2017-02" db="EMBL/GenBank/DDBJ databases">
        <authorList>
            <person name="Varghese N."/>
            <person name="Submissions S."/>
        </authorList>
    </citation>
    <scope>NUCLEOTIDE SEQUENCE [LARGE SCALE GENOMIC DNA]</scope>
    <source>
        <strain evidence="3">ATCC 25662</strain>
    </source>
</reference>
<keyword evidence="3" id="KW-1185">Reference proteome</keyword>
<proteinExistence type="predicted"/>
<keyword evidence="1" id="KW-0472">Membrane</keyword>
<keyword evidence="1" id="KW-1133">Transmembrane helix</keyword>
<protein>
    <submittedName>
        <fullName evidence="2">Uncharacterized protein</fullName>
    </submittedName>
</protein>